<dbReference type="GO" id="GO:0016125">
    <property type="term" value="P:sterol metabolic process"/>
    <property type="evidence" value="ECO:0007669"/>
    <property type="project" value="TreeGrafter"/>
</dbReference>
<keyword evidence="3" id="KW-0408">Iron</keyword>
<dbReference type="SUPFAM" id="SSF48264">
    <property type="entry name" value="Cytochrome P450"/>
    <property type="match status" value="1"/>
</dbReference>
<keyword evidence="6" id="KW-1185">Reference proteome</keyword>
<protein>
    <recommendedName>
        <fullName evidence="7">Cytochrome P450</fullName>
    </recommendedName>
</protein>
<dbReference type="InterPro" id="IPR001128">
    <property type="entry name" value="Cyt_P450"/>
</dbReference>
<organism evidence="5 6">
    <name type="scientific">Lithocarpus litseifolius</name>
    <dbReference type="NCBI Taxonomy" id="425828"/>
    <lineage>
        <taxon>Eukaryota</taxon>
        <taxon>Viridiplantae</taxon>
        <taxon>Streptophyta</taxon>
        <taxon>Embryophyta</taxon>
        <taxon>Tracheophyta</taxon>
        <taxon>Spermatophyta</taxon>
        <taxon>Magnoliopsida</taxon>
        <taxon>eudicotyledons</taxon>
        <taxon>Gunneridae</taxon>
        <taxon>Pentapetalae</taxon>
        <taxon>rosids</taxon>
        <taxon>fabids</taxon>
        <taxon>Fagales</taxon>
        <taxon>Fagaceae</taxon>
        <taxon>Lithocarpus</taxon>
    </lineage>
</organism>
<evidence type="ECO:0000256" key="4">
    <source>
        <dbReference type="SAM" id="SignalP"/>
    </source>
</evidence>
<evidence type="ECO:0000313" key="5">
    <source>
        <dbReference type="EMBL" id="KAL0002552.1"/>
    </source>
</evidence>
<dbReference type="PANTHER" id="PTHR24286">
    <property type="entry name" value="CYTOCHROME P450 26"/>
    <property type="match status" value="1"/>
</dbReference>
<comment type="caution">
    <text evidence="5">The sequence shown here is derived from an EMBL/GenBank/DDBJ whole genome shotgun (WGS) entry which is preliminary data.</text>
</comment>
<gene>
    <name evidence="5" type="ORF">SO802_016333</name>
</gene>
<dbReference type="GO" id="GO:0016705">
    <property type="term" value="F:oxidoreductase activity, acting on paired donors, with incorporation or reduction of molecular oxygen"/>
    <property type="evidence" value="ECO:0007669"/>
    <property type="project" value="InterPro"/>
</dbReference>
<dbReference type="GO" id="GO:0005506">
    <property type="term" value="F:iron ion binding"/>
    <property type="evidence" value="ECO:0007669"/>
    <property type="project" value="InterPro"/>
</dbReference>
<evidence type="ECO:0000256" key="2">
    <source>
        <dbReference type="ARBA" id="ARBA00022723"/>
    </source>
</evidence>
<dbReference type="Gene3D" id="1.10.630.10">
    <property type="entry name" value="Cytochrome P450"/>
    <property type="match status" value="1"/>
</dbReference>
<reference evidence="5 6" key="1">
    <citation type="submission" date="2024-01" db="EMBL/GenBank/DDBJ databases">
        <title>A telomere-to-telomere, gap-free genome of sweet tea (Lithocarpus litseifolius).</title>
        <authorList>
            <person name="Zhou J."/>
        </authorList>
    </citation>
    <scope>NUCLEOTIDE SEQUENCE [LARGE SCALE GENOMIC DNA]</scope>
    <source>
        <strain evidence="5">Zhou-2022a</strain>
        <tissue evidence="5">Leaf</tissue>
    </source>
</reference>
<dbReference type="PANTHER" id="PTHR24286:SF185">
    <property type="entry name" value="CYTOCHROME P450 87A3-LIKE"/>
    <property type="match status" value="1"/>
</dbReference>
<evidence type="ECO:0000256" key="3">
    <source>
        <dbReference type="ARBA" id="ARBA00023004"/>
    </source>
</evidence>
<evidence type="ECO:0000313" key="6">
    <source>
        <dbReference type="Proteomes" id="UP001459277"/>
    </source>
</evidence>
<dbReference type="InterPro" id="IPR036396">
    <property type="entry name" value="Cyt_P450_sf"/>
</dbReference>
<dbReference type="AlphaFoldDB" id="A0AAW2CYE4"/>
<dbReference type="GO" id="GO:0020037">
    <property type="term" value="F:heme binding"/>
    <property type="evidence" value="ECO:0007669"/>
    <property type="project" value="InterPro"/>
</dbReference>
<feature type="signal peptide" evidence="4">
    <location>
        <begin position="1"/>
        <end position="18"/>
    </location>
</feature>
<evidence type="ECO:0008006" key="7">
    <source>
        <dbReference type="Google" id="ProtNLM"/>
    </source>
</evidence>
<proteinExistence type="inferred from homology"/>
<dbReference type="EMBL" id="JAZDWU010000005">
    <property type="protein sequence ID" value="KAL0002552.1"/>
    <property type="molecule type" value="Genomic_DNA"/>
</dbReference>
<comment type="similarity">
    <text evidence="1">Belongs to the cytochrome P450 family.</text>
</comment>
<accession>A0AAW2CYE4</accession>
<dbReference type="GO" id="GO:0010268">
    <property type="term" value="P:brassinosteroid homeostasis"/>
    <property type="evidence" value="ECO:0007669"/>
    <property type="project" value="TreeGrafter"/>
</dbReference>
<evidence type="ECO:0000256" key="1">
    <source>
        <dbReference type="ARBA" id="ARBA00010617"/>
    </source>
</evidence>
<dbReference type="Pfam" id="PF00067">
    <property type="entry name" value="p450"/>
    <property type="match status" value="1"/>
</dbReference>
<dbReference type="GO" id="GO:0004497">
    <property type="term" value="F:monooxygenase activity"/>
    <property type="evidence" value="ECO:0007669"/>
    <property type="project" value="InterPro"/>
</dbReference>
<keyword evidence="2" id="KW-0479">Metal-binding</keyword>
<feature type="chain" id="PRO_5044013745" description="Cytochrome P450" evidence="4">
    <location>
        <begin position="19"/>
        <end position="378"/>
    </location>
</feature>
<sequence>MWVFVVCLTALLVKLGHWIYTQTNPKYCNGKLPPGSMGFPIIGETIEFFSPYSLHDIPPFVRKRMARYGSLFRTNFVGQNVVVSTDPEVNHFIFQQEGTSFLMSYTQSFIDIFGQQSMLSYHGMAHKNLKNLILQLVGPENLKGKLMYEINEVTRRHLHSWARHGTVDIKEATSEMIFEYFAKKLISYDESKASRKLRENYKAFIDGLISFPLNIPGTAYHACLQGRKNATKVIKDLFEERKKSTTPHQDFLDLLLEEVRKEDKILNEAIAVDLVFLLLFATHETTSSAMTLLIKFISDHLEVLAELVKEHETILGSRDNEDGEITWQEYKSMTFTHMVINETVRLANIVPGIFRKALKDVEVKGKFKFLMITLTVFD</sequence>
<name>A0AAW2CYE4_9ROSI</name>
<keyword evidence="4" id="KW-0732">Signal</keyword>
<dbReference type="GO" id="GO:0016132">
    <property type="term" value="P:brassinosteroid biosynthetic process"/>
    <property type="evidence" value="ECO:0007669"/>
    <property type="project" value="TreeGrafter"/>
</dbReference>
<dbReference type="Proteomes" id="UP001459277">
    <property type="component" value="Unassembled WGS sequence"/>
</dbReference>